<feature type="transmembrane region" description="Helical" evidence="1">
    <location>
        <begin position="7"/>
        <end position="25"/>
    </location>
</feature>
<protein>
    <submittedName>
        <fullName evidence="2">Uncharacterized protein</fullName>
    </submittedName>
</protein>
<keyword evidence="1" id="KW-0472">Membrane</keyword>
<evidence type="ECO:0000313" key="2">
    <source>
        <dbReference type="EMBL" id="KAA1416902.1"/>
    </source>
</evidence>
<proteinExistence type="predicted"/>
<keyword evidence="1" id="KW-0812">Transmembrane</keyword>
<keyword evidence="3" id="KW-1185">Reference proteome</keyword>
<dbReference type="Proteomes" id="UP000325003">
    <property type="component" value="Unassembled WGS sequence"/>
</dbReference>
<accession>A0A5B1L8F1</accession>
<organism evidence="2 3">
    <name type="scientific">Nocardioides humilatus</name>
    <dbReference type="NCBI Taxonomy" id="2607660"/>
    <lineage>
        <taxon>Bacteria</taxon>
        <taxon>Bacillati</taxon>
        <taxon>Actinomycetota</taxon>
        <taxon>Actinomycetes</taxon>
        <taxon>Propionibacteriales</taxon>
        <taxon>Nocardioidaceae</taxon>
        <taxon>Nocardioides</taxon>
    </lineage>
</organism>
<dbReference type="RefSeq" id="WP_149729572.1">
    <property type="nucleotide sequence ID" value="NZ_VUJV01000006.1"/>
</dbReference>
<name>A0A5B1L8F1_9ACTN</name>
<gene>
    <name evidence="2" type="ORF">F0U44_17090</name>
</gene>
<dbReference type="AlphaFoldDB" id="A0A5B1L8F1"/>
<feature type="transmembrane region" description="Helical" evidence="1">
    <location>
        <begin position="45"/>
        <end position="64"/>
    </location>
</feature>
<sequence length="137" mass="15251">MRRTIQGMLVIAVILDITYWSLWFVDRDSIASEHNQAYYDFENAFPLADLWLGIACAAALVTLARRQPAALFWLLCSGSAALYLGCMDLLYDLEHGIFAKGFGGAFEAAIVVVTWIFALTVLRWSWRNRAALLSGAA</sequence>
<evidence type="ECO:0000256" key="1">
    <source>
        <dbReference type="SAM" id="Phobius"/>
    </source>
</evidence>
<feature type="transmembrane region" description="Helical" evidence="1">
    <location>
        <begin position="71"/>
        <end position="91"/>
    </location>
</feature>
<feature type="transmembrane region" description="Helical" evidence="1">
    <location>
        <begin position="97"/>
        <end position="122"/>
    </location>
</feature>
<reference evidence="2 3" key="1">
    <citation type="submission" date="2019-09" db="EMBL/GenBank/DDBJ databases">
        <title>Nocardioides panacisoli sp. nov., isolated from the soil of a ginseng field.</title>
        <authorList>
            <person name="Cho C."/>
        </authorList>
    </citation>
    <scope>NUCLEOTIDE SEQUENCE [LARGE SCALE GENOMIC DNA]</scope>
    <source>
        <strain evidence="2 3">BN130099</strain>
    </source>
</reference>
<reference evidence="2 3" key="2">
    <citation type="submission" date="2019-09" db="EMBL/GenBank/DDBJ databases">
        <authorList>
            <person name="Jin C."/>
        </authorList>
    </citation>
    <scope>NUCLEOTIDE SEQUENCE [LARGE SCALE GENOMIC DNA]</scope>
    <source>
        <strain evidence="2 3">BN130099</strain>
    </source>
</reference>
<evidence type="ECO:0000313" key="3">
    <source>
        <dbReference type="Proteomes" id="UP000325003"/>
    </source>
</evidence>
<dbReference type="EMBL" id="VUJV01000006">
    <property type="protein sequence ID" value="KAA1416902.1"/>
    <property type="molecule type" value="Genomic_DNA"/>
</dbReference>
<comment type="caution">
    <text evidence="2">The sequence shown here is derived from an EMBL/GenBank/DDBJ whole genome shotgun (WGS) entry which is preliminary data.</text>
</comment>
<keyword evidence="1" id="KW-1133">Transmembrane helix</keyword>